<evidence type="ECO:0000313" key="2">
    <source>
        <dbReference type="Proteomes" id="UP000594480"/>
    </source>
</evidence>
<dbReference type="InterPro" id="IPR031723">
    <property type="entry name" value="DMSP_lyase"/>
</dbReference>
<dbReference type="EMBL" id="CP064760">
    <property type="protein sequence ID" value="QPE03423.1"/>
    <property type="molecule type" value="Genomic_DNA"/>
</dbReference>
<dbReference type="KEGG" id="msf:IT882_08440"/>
<dbReference type="Proteomes" id="UP000594480">
    <property type="component" value="Chromosome"/>
</dbReference>
<reference evidence="1 2" key="1">
    <citation type="submission" date="2020-11" db="EMBL/GenBank/DDBJ databases">
        <title>Amino acid is mineralized and recycled by bacteria in oceanic microbiome.</title>
        <authorList>
            <person name="Zheng L.Y."/>
        </authorList>
    </citation>
    <scope>NUCLEOTIDE SEQUENCE [LARGE SCALE GENOMIC DNA]</scope>
    <source>
        <strain evidence="1 2">A32-1</strain>
    </source>
</reference>
<keyword evidence="2" id="KW-1185">Reference proteome</keyword>
<dbReference type="InterPro" id="IPR014710">
    <property type="entry name" value="RmlC-like_jellyroll"/>
</dbReference>
<proteinExistence type="predicted"/>
<organism evidence="1 2">
    <name type="scientific">Microbacterium schleiferi</name>
    <dbReference type="NCBI Taxonomy" id="69362"/>
    <lineage>
        <taxon>Bacteria</taxon>
        <taxon>Bacillati</taxon>
        <taxon>Actinomycetota</taxon>
        <taxon>Actinomycetes</taxon>
        <taxon>Micrococcales</taxon>
        <taxon>Microbacteriaceae</taxon>
        <taxon>Microbacterium</taxon>
    </lineage>
</organism>
<sequence>MAMSRLRDHPDLSYTISDFDALYRFGSAGGSRPIRTHMRRVRETITDVIEENPEVIDREPTHLPVVNHLGRTLDLGSRGDLGMLSDSLRRISGHLTWEHGYEKVPRGLSKKYGYCEIVGPRGPVVTDRIILGLVLFAPDTVYPQHHHQGIQESYVAIAGEWSENDGAVHAPGSLILNEAGHEHRITTGRQSPCLLAYAWIGPAERLTTPAMRFSSRRRAS</sequence>
<gene>
    <name evidence="1" type="ORF">IT882_08440</name>
</gene>
<dbReference type="AlphaFoldDB" id="A0A7S8MVI0"/>
<dbReference type="GO" id="GO:0047869">
    <property type="term" value="F:dimethylpropiothetin dethiomethylase activity"/>
    <property type="evidence" value="ECO:0007669"/>
    <property type="project" value="InterPro"/>
</dbReference>
<dbReference type="Gene3D" id="2.60.120.10">
    <property type="entry name" value="Jelly Rolls"/>
    <property type="match status" value="1"/>
</dbReference>
<protein>
    <submittedName>
        <fullName evidence="1">Cupin domain-containing protein</fullName>
    </submittedName>
</protein>
<dbReference type="RefSeq" id="WP_195691527.1">
    <property type="nucleotide sequence ID" value="NZ_CP064760.1"/>
</dbReference>
<dbReference type="Pfam" id="PF16867">
    <property type="entry name" value="DMSP_lyase"/>
    <property type="match status" value="1"/>
</dbReference>
<accession>A0A7S8MVI0</accession>
<dbReference type="SUPFAM" id="SSF51182">
    <property type="entry name" value="RmlC-like cupins"/>
    <property type="match status" value="1"/>
</dbReference>
<dbReference type="InterPro" id="IPR011051">
    <property type="entry name" value="RmlC_Cupin_sf"/>
</dbReference>
<name>A0A7S8MVI0_9MICO</name>
<evidence type="ECO:0000313" key="1">
    <source>
        <dbReference type="EMBL" id="QPE03423.1"/>
    </source>
</evidence>